<keyword evidence="10 12" id="KW-0472">Membrane</keyword>
<dbReference type="NCBIfam" id="TIGR00826">
    <property type="entry name" value="EIIB_glc"/>
    <property type="match status" value="1"/>
</dbReference>
<evidence type="ECO:0000256" key="10">
    <source>
        <dbReference type="ARBA" id="ARBA00023136"/>
    </source>
</evidence>
<dbReference type="Pfam" id="PF00367">
    <property type="entry name" value="PTS_EIIB"/>
    <property type="match status" value="1"/>
</dbReference>
<organism evidence="15 16">
    <name type="scientific">Candidatus Enterococcus ferrettii</name>
    <dbReference type="NCBI Taxonomy" id="2815324"/>
    <lineage>
        <taxon>Bacteria</taxon>
        <taxon>Bacillati</taxon>
        <taxon>Bacillota</taxon>
        <taxon>Bacilli</taxon>
        <taxon>Lactobacillales</taxon>
        <taxon>Enterococcaceae</taxon>
        <taxon>Enterococcus</taxon>
    </lineage>
</organism>
<name>A0ABV0ELH3_9ENTE</name>
<dbReference type="Proteomes" id="UP000664357">
    <property type="component" value="Unassembled WGS sequence"/>
</dbReference>
<feature type="transmembrane region" description="Helical" evidence="12">
    <location>
        <begin position="63"/>
        <end position="83"/>
    </location>
</feature>
<dbReference type="Gene3D" id="3.30.1360.60">
    <property type="entry name" value="Glucose permease domain IIB"/>
    <property type="match status" value="1"/>
</dbReference>
<dbReference type="InterPro" id="IPR036878">
    <property type="entry name" value="Glu_permease_IIB"/>
</dbReference>
<evidence type="ECO:0000313" key="16">
    <source>
        <dbReference type="Proteomes" id="UP000664357"/>
    </source>
</evidence>
<keyword evidence="7 12" id="KW-0812">Transmembrane</keyword>
<evidence type="ECO:0000256" key="2">
    <source>
        <dbReference type="ARBA" id="ARBA00022448"/>
    </source>
</evidence>
<feature type="domain" description="PTS EIIC type-1" evidence="14">
    <location>
        <begin position="3"/>
        <end position="425"/>
    </location>
</feature>
<dbReference type="InterPro" id="IPR050429">
    <property type="entry name" value="PTS_Glucose_EIICBA"/>
</dbReference>
<evidence type="ECO:0000256" key="5">
    <source>
        <dbReference type="ARBA" id="ARBA00022679"/>
    </source>
</evidence>
<feature type="transmembrane region" description="Helical" evidence="12">
    <location>
        <begin position="90"/>
        <end position="110"/>
    </location>
</feature>
<dbReference type="PROSITE" id="PS51103">
    <property type="entry name" value="PTS_EIIC_TYPE_1"/>
    <property type="match status" value="1"/>
</dbReference>
<keyword evidence="3" id="KW-1003">Cell membrane</keyword>
<proteinExistence type="predicted"/>
<keyword evidence="2" id="KW-0813">Transport</keyword>
<evidence type="ECO:0000256" key="4">
    <source>
        <dbReference type="ARBA" id="ARBA00022597"/>
    </source>
</evidence>
<dbReference type="InterPro" id="IPR013013">
    <property type="entry name" value="PTS_EIIC_1"/>
</dbReference>
<keyword evidence="4" id="KW-0762">Sugar transport</keyword>
<dbReference type="InterPro" id="IPR018113">
    <property type="entry name" value="PTrfase_EIIB_Cys"/>
</dbReference>
<accession>A0ABV0ELH3</accession>
<reference evidence="15 16" key="2">
    <citation type="submission" date="2024-02" db="EMBL/GenBank/DDBJ databases">
        <title>The Genome Sequence of Enterococcus sp. DIV0159.</title>
        <authorList>
            <person name="Earl A."/>
            <person name="Manson A."/>
            <person name="Gilmore M."/>
            <person name="Sanders J."/>
            <person name="Shea T."/>
            <person name="Howe W."/>
            <person name="Livny J."/>
            <person name="Cuomo C."/>
            <person name="Neafsey D."/>
            <person name="Birren B."/>
        </authorList>
    </citation>
    <scope>NUCLEOTIDE SEQUENCE [LARGE SCALE GENOMIC DNA]</scope>
    <source>
        <strain evidence="15 16">665A</strain>
    </source>
</reference>
<feature type="active site" description="Phosphocysteine intermediate; for EIIB activity" evidence="11">
    <location>
        <position position="461"/>
    </location>
</feature>
<evidence type="ECO:0000313" key="15">
    <source>
        <dbReference type="EMBL" id="MEO1768800.1"/>
    </source>
</evidence>
<sequence length="518" mass="56536">MKDQMKKGIQKFGRSLLLPIAVMAPIGMVMGLTNALSQSYMIEQVAFLGDPAVQAIINSLKTITSVVFENIPLLFAMGVAYGMSKVDKGIAIFSAVLGYVTLLVVVNVYLTLTGALADAENMAAVGQGMVLGVQTLKLDAAGGIIAGLVAAKCTDKFYKTQLPLAFAFFGGKKFVPIATFFFMIPLGFVIPVIWGLFTKFLIMISPIFMNDVFGVGAYWVAHRALIPFGLHHVLASIVRFTEAGGVYMIDGQQYIGILNAANKVLFDLGPDNPAWSLAPDLFKYLATGQMLTTLFRVPAIGLAMYHTAFADNKKIAKGAILTVVLTAFLGNITEPLEFSFLFIAPQLFAVYALLCGVMAIPLNFLNIGIGYIRGTIFDFGIFGLMYENTNWINLIILGVINFVVFYFVFKFAIKKFNLETLGREKGLKDNTLLAEKKFDEIADIVLPALGGKANIKNVDNCVSRLRIDLVDQSKVNVEELKNSGTSGVFFPQENHIHVVFGPYVEFVRNAVDEALKKG</sequence>
<keyword evidence="16" id="KW-1185">Reference proteome</keyword>
<keyword evidence="9 12" id="KW-1133">Transmembrane helix</keyword>
<dbReference type="PANTHER" id="PTHR30009:SF24">
    <property type="entry name" value="PTS SYSTEM, IIBC COMPONENT"/>
    <property type="match status" value="1"/>
</dbReference>
<keyword evidence="5" id="KW-0808">Transferase</keyword>
<feature type="transmembrane region" description="Helical" evidence="12">
    <location>
        <begin position="174"/>
        <end position="194"/>
    </location>
</feature>
<comment type="caution">
    <text evidence="15">The sequence shown here is derived from an EMBL/GenBank/DDBJ whole genome shotgun (WGS) entry which is preliminary data.</text>
</comment>
<evidence type="ECO:0000256" key="8">
    <source>
        <dbReference type="ARBA" id="ARBA00022777"/>
    </source>
</evidence>
<feature type="transmembrane region" description="Helical" evidence="12">
    <location>
        <begin position="12"/>
        <end position="32"/>
    </location>
</feature>
<protein>
    <submittedName>
        <fullName evidence="15">PTS system, maltose/glucose-specific IIB component</fullName>
    </submittedName>
</protein>
<evidence type="ECO:0000256" key="9">
    <source>
        <dbReference type="ARBA" id="ARBA00022989"/>
    </source>
</evidence>
<evidence type="ECO:0000256" key="1">
    <source>
        <dbReference type="ARBA" id="ARBA00004651"/>
    </source>
</evidence>
<dbReference type="InterPro" id="IPR001996">
    <property type="entry name" value="PTS_IIB_1"/>
</dbReference>
<dbReference type="PROSITE" id="PS51098">
    <property type="entry name" value="PTS_EIIB_TYPE_1"/>
    <property type="match status" value="1"/>
</dbReference>
<comment type="subcellular location">
    <subcellularLocation>
        <location evidence="1">Cell membrane</location>
        <topology evidence="1">Multi-pass membrane protein</topology>
    </subcellularLocation>
</comment>
<evidence type="ECO:0000256" key="3">
    <source>
        <dbReference type="ARBA" id="ARBA00022475"/>
    </source>
</evidence>
<feature type="transmembrane region" description="Helical" evidence="12">
    <location>
        <begin position="391"/>
        <end position="413"/>
    </location>
</feature>
<dbReference type="RefSeq" id="WP_207700902.1">
    <property type="nucleotide sequence ID" value="NZ_JAFREL020000001.1"/>
</dbReference>
<keyword evidence="6" id="KW-0598">Phosphotransferase system</keyword>
<evidence type="ECO:0000256" key="7">
    <source>
        <dbReference type="ARBA" id="ARBA00022692"/>
    </source>
</evidence>
<dbReference type="EMBL" id="JAFREL020000001">
    <property type="protein sequence ID" value="MEO1768800.1"/>
    <property type="molecule type" value="Genomic_DNA"/>
</dbReference>
<keyword evidence="8" id="KW-0418">Kinase</keyword>
<dbReference type="PANTHER" id="PTHR30009">
    <property type="entry name" value="CYTOCHROME C-TYPE SYNTHESIS PROTEIN AND PTS TRANSMEMBRANE COMPONENT"/>
    <property type="match status" value="1"/>
</dbReference>
<dbReference type="Pfam" id="PF02378">
    <property type="entry name" value="PTS_EIIC"/>
    <property type="match status" value="1"/>
</dbReference>
<evidence type="ECO:0000256" key="12">
    <source>
        <dbReference type="SAM" id="Phobius"/>
    </source>
</evidence>
<evidence type="ECO:0000259" key="14">
    <source>
        <dbReference type="PROSITE" id="PS51103"/>
    </source>
</evidence>
<evidence type="ECO:0000259" key="13">
    <source>
        <dbReference type="PROSITE" id="PS51098"/>
    </source>
</evidence>
<reference evidence="15 16" key="1">
    <citation type="submission" date="2021-03" db="EMBL/GenBank/DDBJ databases">
        <authorList>
            <person name="Gilmore M.S."/>
            <person name="Schwartzman J."/>
            <person name="Van Tyne D."/>
            <person name="Martin M."/>
            <person name="Earl A.M."/>
            <person name="Manson A.L."/>
            <person name="Straub T."/>
            <person name="Salamzade R."/>
            <person name="Saavedra J."/>
            <person name="Lebreton F."/>
            <person name="Prichula J."/>
            <person name="Schaufler K."/>
            <person name="Gaca A."/>
            <person name="Sgardioli B."/>
            <person name="Wagenaar J."/>
            <person name="Strong T."/>
        </authorList>
    </citation>
    <scope>NUCLEOTIDE SEQUENCE [LARGE SCALE GENOMIC DNA]</scope>
    <source>
        <strain evidence="15 16">665A</strain>
    </source>
</reference>
<feature type="transmembrane region" description="Helical" evidence="12">
    <location>
        <begin position="130"/>
        <end position="153"/>
    </location>
</feature>
<feature type="transmembrane region" description="Helical" evidence="12">
    <location>
        <begin position="200"/>
        <end position="221"/>
    </location>
</feature>
<evidence type="ECO:0000256" key="6">
    <source>
        <dbReference type="ARBA" id="ARBA00022683"/>
    </source>
</evidence>
<feature type="domain" description="PTS EIIB type-1" evidence="13">
    <location>
        <begin position="439"/>
        <end position="518"/>
    </location>
</feature>
<dbReference type="InterPro" id="IPR003352">
    <property type="entry name" value="PTS_EIIC"/>
</dbReference>
<dbReference type="CDD" id="cd00212">
    <property type="entry name" value="PTS_IIB_glc"/>
    <property type="match status" value="1"/>
</dbReference>
<feature type="transmembrane region" description="Helical" evidence="12">
    <location>
        <begin position="315"/>
        <end position="332"/>
    </location>
</feature>
<dbReference type="SUPFAM" id="SSF55604">
    <property type="entry name" value="Glucose permease domain IIB"/>
    <property type="match status" value="1"/>
</dbReference>
<gene>
    <name evidence="15" type="ORF">JZO67_000739</name>
</gene>
<evidence type="ECO:0000256" key="11">
    <source>
        <dbReference type="PROSITE-ProRule" id="PRU00421"/>
    </source>
</evidence>